<dbReference type="InterPro" id="IPR052104">
    <property type="entry name" value="Mito_Release_Factor_mL62"/>
</dbReference>
<evidence type="ECO:0000256" key="3">
    <source>
        <dbReference type="ARBA" id="ARBA00039441"/>
    </source>
</evidence>
<dbReference type="Proteomes" id="UP000092444">
    <property type="component" value="Unassembled WGS sequence"/>
</dbReference>
<dbReference type="STRING" id="37546.A0A1B0FAU1"/>
<dbReference type="GO" id="GO:0070126">
    <property type="term" value="P:mitochondrial translational termination"/>
    <property type="evidence" value="ECO:0007669"/>
    <property type="project" value="TreeGrafter"/>
</dbReference>
<accession>A0A1B0FAU1</accession>
<organism evidence="6 7">
    <name type="scientific">Glossina morsitans morsitans</name>
    <name type="common">Savannah tsetse fly</name>
    <dbReference type="NCBI Taxonomy" id="37546"/>
    <lineage>
        <taxon>Eukaryota</taxon>
        <taxon>Metazoa</taxon>
        <taxon>Ecdysozoa</taxon>
        <taxon>Arthropoda</taxon>
        <taxon>Hexapoda</taxon>
        <taxon>Insecta</taxon>
        <taxon>Pterygota</taxon>
        <taxon>Neoptera</taxon>
        <taxon>Endopterygota</taxon>
        <taxon>Diptera</taxon>
        <taxon>Brachycera</taxon>
        <taxon>Muscomorpha</taxon>
        <taxon>Hippoboscoidea</taxon>
        <taxon>Glossinidae</taxon>
        <taxon>Glossina</taxon>
    </lineage>
</organism>
<evidence type="ECO:0000259" key="5">
    <source>
        <dbReference type="PROSITE" id="PS00745"/>
    </source>
</evidence>
<dbReference type="EnsemblMetazoa" id="GMOY000639-RA">
    <property type="protein sequence ID" value="GMOY000639-PA"/>
    <property type="gene ID" value="GMOY000639"/>
</dbReference>
<sequence length="249" mass="28731">MGNRKSVVSSTPPRICSTGGIFLFASKIVSLYFDLLPIHKMNRICPRYINILNKIDFQKSYTSAAVLGRNLCFKSDLSLDKIYPNSRLKIFTPNPPASTGDKFSGYIPLEKLKITYSRSSGPGGQHVNTVNTKVDLRFKLNEVDWIPEKTKQKLMIGNFLLQLQNKITNEGYYVIKSDLTRSQQLNLADALEKLRSLIREYEIERPPPKEETLEKIRNRQLKSVRERLFLKRQRSQTKMDRQSPSNVDF</sequence>
<reference evidence="6" key="1">
    <citation type="submission" date="2020-05" db="UniProtKB">
        <authorList>
            <consortium name="EnsemblMetazoa"/>
        </authorList>
    </citation>
    <scope>IDENTIFICATION</scope>
    <source>
        <strain evidence="6">Yale</strain>
    </source>
</reference>
<dbReference type="FunFam" id="3.30.160.20:FF:000046">
    <property type="entry name" value="Peptidyl-tRNA hydrolase ICT1"/>
    <property type="match status" value="1"/>
</dbReference>
<evidence type="ECO:0000313" key="6">
    <source>
        <dbReference type="EnsemblMetazoa" id="GMOY000639-PA"/>
    </source>
</evidence>
<dbReference type="GO" id="GO:0005762">
    <property type="term" value="C:mitochondrial large ribosomal subunit"/>
    <property type="evidence" value="ECO:0007669"/>
    <property type="project" value="TreeGrafter"/>
</dbReference>
<dbReference type="InterPro" id="IPR000352">
    <property type="entry name" value="Pep_chain_release_fac_I"/>
</dbReference>
<dbReference type="GO" id="GO:0004045">
    <property type="term" value="F:peptidyl-tRNA hydrolase activity"/>
    <property type="evidence" value="ECO:0007669"/>
    <property type="project" value="UniProtKB-EC"/>
</dbReference>
<dbReference type="Gene3D" id="3.30.160.20">
    <property type="match status" value="1"/>
</dbReference>
<dbReference type="SUPFAM" id="SSF110916">
    <property type="entry name" value="Peptidyl-tRNA hydrolase domain-like"/>
    <property type="match status" value="1"/>
</dbReference>
<feature type="domain" description="Prokaryotic-type class I peptide chain release factors" evidence="5">
    <location>
        <begin position="118"/>
        <end position="134"/>
    </location>
</feature>
<evidence type="ECO:0000256" key="2">
    <source>
        <dbReference type="ARBA" id="ARBA00038225"/>
    </source>
</evidence>
<evidence type="ECO:0000313" key="7">
    <source>
        <dbReference type="Proteomes" id="UP000092444"/>
    </source>
</evidence>
<comment type="similarity">
    <text evidence="2">Belongs to the prokaryotic/mitochondrial release factor family. Mitochondrion-specific ribosomal protein mL62 subfamily.</text>
</comment>
<evidence type="ECO:0000256" key="1">
    <source>
        <dbReference type="ARBA" id="ARBA00013260"/>
    </source>
</evidence>
<protein>
    <recommendedName>
        <fullName evidence="3">Large ribosomal subunit protein mL62</fullName>
        <ecNumber evidence="1">3.1.1.29</ecNumber>
    </recommendedName>
    <alternativeName>
        <fullName evidence="4">Peptidyl-tRNA hydrolase ICT1, mitochondrial</fullName>
    </alternativeName>
</protein>
<dbReference type="VEuPathDB" id="VectorBase:GMOY000639"/>
<dbReference type="PROSITE" id="PS00745">
    <property type="entry name" value="RF_PROK_I"/>
    <property type="match status" value="1"/>
</dbReference>
<dbReference type="PANTHER" id="PTHR11075:SF54">
    <property type="entry name" value="LARGE RIBOSOMAL SUBUNIT PROTEIN ML62"/>
    <property type="match status" value="1"/>
</dbReference>
<dbReference type="PANTHER" id="PTHR11075">
    <property type="entry name" value="PEPTIDE CHAIN RELEASE FACTOR"/>
    <property type="match status" value="1"/>
</dbReference>
<dbReference type="EMBL" id="CCAG010023607">
    <property type="status" value="NOT_ANNOTATED_CDS"/>
    <property type="molecule type" value="Genomic_DNA"/>
</dbReference>
<evidence type="ECO:0000256" key="4">
    <source>
        <dbReference type="ARBA" id="ARBA00041531"/>
    </source>
</evidence>
<keyword evidence="7" id="KW-1185">Reference proteome</keyword>
<proteinExistence type="inferred from homology"/>
<name>A0A1B0FAU1_GLOMM</name>
<dbReference type="EC" id="3.1.1.29" evidence="1"/>
<dbReference type="Pfam" id="PF00472">
    <property type="entry name" value="RF-1"/>
    <property type="match status" value="1"/>
</dbReference>
<dbReference type="GO" id="GO:0016150">
    <property type="term" value="F:translation release factor activity, codon nonspecific"/>
    <property type="evidence" value="ECO:0007669"/>
    <property type="project" value="TreeGrafter"/>
</dbReference>
<dbReference type="AlphaFoldDB" id="A0A1B0FAU1"/>